<dbReference type="EMBL" id="CP041372">
    <property type="protein sequence ID" value="QKS72646.1"/>
    <property type="molecule type" value="Genomic_DNA"/>
</dbReference>
<dbReference type="Pfam" id="PF12833">
    <property type="entry name" value="HTH_18"/>
    <property type="match status" value="1"/>
</dbReference>
<evidence type="ECO:0000259" key="4">
    <source>
        <dbReference type="PROSITE" id="PS01124"/>
    </source>
</evidence>
<gene>
    <name evidence="5" type="ORF">FLK61_39210</name>
</gene>
<dbReference type="InterPro" id="IPR009057">
    <property type="entry name" value="Homeodomain-like_sf"/>
</dbReference>
<evidence type="ECO:0000313" key="5">
    <source>
        <dbReference type="EMBL" id="QKS72646.1"/>
    </source>
</evidence>
<dbReference type="PRINTS" id="PR00032">
    <property type="entry name" value="HTHARAC"/>
</dbReference>
<organism evidence="5 6">
    <name type="scientific">Paenalkalicoccus suaedae</name>
    <dbReference type="NCBI Taxonomy" id="2592382"/>
    <lineage>
        <taxon>Bacteria</taxon>
        <taxon>Bacillati</taxon>
        <taxon>Bacillota</taxon>
        <taxon>Bacilli</taxon>
        <taxon>Bacillales</taxon>
        <taxon>Bacillaceae</taxon>
        <taxon>Paenalkalicoccus</taxon>
    </lineage>
</organism>
<protein>
    <submittedName>
        <fullName evidence="5">Helix-turn-helix domain-containing protein</fullName>
    </submittedName>
</protein>
<reference evidence="6" key="1">
    <citation type="submission" date="2019-07" db="EMBL/GenBank/DDBJ databases">
        <title>Bacillus alkalisoli sp. nov. isolated from saline soil.</title>
        <authorList>
            <person name="Sun J.-Q."/>
            <person name="Xu L."/>
        </authorList>
    </citation>
    <scope>NUCLEOTIDE SEQUENCE [LARGE SCALE GENOMIC DNA]</scope>
    <source>
        <strain evidence="6">M4U3P1</strain>
    </source>
</reference>
<dbReference type="PANTHER" id="PTHR43280:SF34">
    <property type="entry name" value="ARAC-FAMILY TRANSCRIPTIONAL REGULATOR"/>
    <property type="match status" value="1"/>
</dbReference>
<dbReference type="Gene3D" id="1.10.10.60">
    <property type="entry name" value="Homeodomain-like"/>
    <property type="match status" value="2"/>
</dbReference>
<accession>A0A859FJ84</accession>
<keyword evidence="2" id="KW-0238">DNA-binding</keyword>
<sequence>MIKKVRDVAELISTTFSLDVRVVDGNGATVLEHGKDRVANPVYPTKQALLSGCGFEFVEQKTMPFVHLSPFAESYLLQNIEDVGVMIVGPSVSQRLTPAELTGIVRDQKLLVNRYVMQDFYDSLPVHSKSELRHIARMLHYLLFEKRIEESEILSSDQMKAGDLNSTATTLHPTMMLAKQKQELIFHQDPLLEKKFSDLLQKGQPEKLEAYMKSLPKMQLGVLATTSFLRNKKNLGIAGITIATRSAMAGGVNSEEAYTLSDHYIQRIEEITDYARIDALLSEAYLTFARLVEKRRYSRHKREIILAQNYVLNHVYEKLTLKKVATAVSLNPSYLSSLFSRESGQSLSAYILEARINEAKSLLTMTDSPISEICAWLQFNDQSYFTKVFKQAVGVTPKKYRDGVG</sequence>
<dbReference type="KEGG" id="psua:FLK61_39210"/>
<name>A0A859FJ84_9BACI</name>
<evidence type="ECO:0000313" key="6">
    <source>
        <dbReference type="Proteomes" id="UP000318138"/>
    </source>
</evidence>
<dbReference type="AlphaFoldDB" id="A0A859FJ84"/>
<keyword evidence="1" id="KW-0805">Transcription regulation</keyword>
<dbReference type="Proteomes" id="UP000318138">
    <property type="component" value="Chromosome"/>
</dbReference>
<dbReference type="InterPro" id="IPR018060">
    <property type="entry name" value="HTH_AraC"/>
</dbReference>
<evidence type="ECO:0000256" key="1">
    <source>
        <dbReference type="ARBA" id="ARBA00023015"/>
    </source>
</evidence>
<dbReference type="InterPro" id="IPR018062">
    <property type="entry name" value="HTH_AraC-typ_CS"/>
</dbReference>
<dbReference type="PROSITE" id="PS01124">
    <property type="entry name" value="HTH_ARAC_FAMILY_2"/>
    <property type="match status" value="1"/>
</dbReference>
<dbReference type="InterPro" id="IPR020449">
    <property type="entry name" value="Tscrpt_reg_AraC-type_HTH"/>
</dbReference>
<dbReference type="GO" id="GO:0043565">
    <property type="term" value="F:sequence-specific DNA binding"/>
    <property type="evidence" value="ECO:0007669"/>
    <property type="project" value="InterPro"/>
</dbReference>
<evidence type="ECO:0000256" key="2">
    <source>
        <dbReference type="ARBA" id="ARBA00023125"/>
    </source>
</evidence>
<dbReference type="SMART" id="SM00342">
    <property type="entry name" value="HTH_ARAC"/>
    <property type="match status" value="1"/>
</dbReference>
<evidence type="ECO:0000256" key="3">
    <source>
        <dbReference type="ARBA" id="ARBA00023163"/>
    </source>
</evidence>
<keyword evidence="6" id="KW-1185">Reference proteome</keyword>
<keyword evidence="3" id="KW-0804">Transcription</keyword>
<dbReference type="RefSeq" id="WP_176010617.1">
    <property type="nucleotide sequence ID" value="NZ_CP041372.2"/>
</dbReference>
<dbReference type="PANTHER" id="PTHR43280">
    <property type="entry name" value="ARAC-FAMILY TRANSCRIPTIONAL REGULATOR"/>
    <property type="match status" value="1"/>
</dbReference>
<proteinExistence type="predicted"/>
<dbReference type="SUPFAM" id="SSF46689">
    <property type="entry name" value="Homeodomain-like"/>
    <property type="match status" value="2"/>
</dbReference>
<dbReference type="GO" id="GO:0003700">
    <property type="term" value="F:DNA-binding transcription factor activity"/>
    <property type="evidence" value="ECO:0007669"/>
    <property type="project" value="InterPro"/>
</dbReference>
<feature type="domain" description="HTH araC/xylS-type" evidence="4">
    <location>
        <begin position="305"/>
        <end position="403"/>
    </location>
</feature>
<dbReference type="PROSITE" id="PS00041">
    <property type="entry name" value="HTH_ARAC_FAMILY_1"/>
    <property type="match status" value="1"/>
</dbReference>